<protein>
    <submittedName>
        <fullName evidence="3">Glycosyltransferase involved in cell wall biosynthesis</fullName>
    </submittedName>
    <submittedName>
        <fullName evidence="2">Putative glycosyltransferase</fullName>
    </submittedName>
</protein>
<dbReference type="KEGG" id="sast:CD934_00880"/>
<dbReference type="SUPFAM" id="SSF53448">
    <property type="entry name" value="Nucleotide-diphospho-sugar transferases"/>
    <property type="match status" value="1"/>
</dbReference>
<gene>
    <name evidence="4" type="ORF">CD934_00880</name>
    <name evidence="3" type="ORF">FHS33_002839</name>
</gene>
<dbReference type="Proteomes" id="UP000316215">
    <property type="component" value="Chromosome"/>
</dbReference>
<organism evidence="2">
    <name type="scientific">Streptomyces calvus</name>
    <dbReference type="NCBI Taxonomy" id="67282"/>
    <lineage>
        <taxon>Bacteria</taxon>
        <taxon>Bacillati</taxon>
        <taxon>Actinomycetota</taxon>
        <taxon>Actinomycetes</taxon>
        <taxon>Kitasatosporales</taxon>
        <taxon>Streptomycetaceae</taxon>
        <taxon>Streptomyces</taxon>
    </lineage>
</organism>
<keyword evidence="5" id="KW-1185">Reference proteome</keyword>
<evidence type="ECO:0000313" key="4">
    <source>
        <dbReference type="EMBL" id="QDI67389.1"/>
    </source>
</evidence>
<dbReference type="AlphaFoldDB" id="A0A142C6V3"/>
<feature type="domain" description="Glycosyltransferase 2-like" evidence="1">
    <location>
        <begin position="4"/>
        <end position="127"/>
    </location>
</feature>
<dbReference type="Proteomes" id="UP000530412">
    <property type="component" value="Unassembled WGS sequence"/>
</dbReference>
<dbReference type="GO" id="GO:0016758">
    <property type="term" value="F:hexosyltransferase activity"/>
    <property type="evidence" value="ECO:0007669"/>
    <property type="project" value="UniProtKB-ARBA"/>
</dbReference>
<reference evidence="4 5" key="3">
    <citation type="submission" date="2017-07" db="EMBL/GenBank/DDBJ databases">
        <title>The Complete Genome of Streptomyces asterosporus-ZSY.</title>
        <authorList>
            <person name="Zhang S."/>
        </authorList>
    </citation>
    <scope>NUCLEOTIDE SEQUENCE [LARGE SCALE GENOMIC DNA]</scope>
    <source>
        <strain evidence="4 5">DSM 41452</strain>
    </source>
</reference>
<dbReference type="InterPro" id="IPR029044">
    <property type="entry name" value="Nucleotide-diphossugar_trans"/>
</dbReference>
<reference evidence="2" key="2">
    <citation type="submission" date="2016-03" db="EMBL/GenBank/DDBJ databases">
        <authorList>
            <person name="Ploux O."/>
        </authorList>
    </citation>
    <scope>NUCLEOTIDE SEQUENCE</scope>
    <source>
        <strain evidence="2">ATCC 13382</strain>
    </source>
</reference>
<accession>A0A514JJ85</accession>
<dbReference type="OrthoDB" id="4547437at2"/>
<reference evidence="2" key="1">
    <citation type="journal article" date="2015" name="ChemBioChem">
        <title>Biosynthesis of the Fluorinated Natural Product Nucleocidin in Streptomyces calvus Is Dependent on the bldA-Specified Leu-tRNA(UUA) Molecule.</title>
        <authorList>
            <person name="Zhu X.M."/>
            <person name="Hackl S."/>
            <person name="Thaker M.N."/>
            <person name="Kalan L."/>
            <person name="Weber C."/>
            <person name="Urgast D.S."/>
            <person name="Krupp E.M."/>
            <person name="Brewer A."/>
            <person name="Vanner S."/>
            <person name="Szawiola A."/>
            <person name="Yim G."/>
            <person name="Feldmann J."/>
            <person name="Bechthold A."/>
            <person name="Wright G.D."/>
            <person name="Zechel D.L."/>
        </authorList>
    </citation>
    <scope>NUCLEOTIDE SEQUENCE</scope>
    <source>
        <strain evidence="2">ATCC 13382</strain>
    </source>
</reference>
<dbReference type="EMBL" id="KU881767">
    <property type="protein sequence ID" value="AMP46605.1"/>
    <property type="molecule type" value="Genomic_DNA"/>
</dbReference>
<evidence type="ECO:0000313" key="3">
    <source>
        <dbReference type="EMBL" id="MBA8944401.1"/>
    </source>
</evidence>
<proteinExistence type="predicted"/>
<keyword evidence="2" id="KW-0808">Transferase</keyword>
<evidence type="ECO:0000313" key="2">
    <source>
        <dbReference type="EMBL" id="AMP46605.1"/>
    </source>
</evidence>
<name>A0A142C6V3_9ACTN</name>
<dbReference type="Pfam" id="PF00535">
    <property type="entry name" value="Glycos_transf_2"/>
    <property type="match status" value="1"/>
</dbReference>
<dbReference type="PANTHER" id="PTHR22916:SF3">
    <property type="entry name" value="UDP-GLCNAC:BETAGAL BETA-1,3-N-ACETYLGLUCOSAMINYLTRANSFERASE-LIKE PROTEIN 1"/>
    <property type="match status" value="1"/>
</dbReference>
<dbReference type="RefSeq" id="WP_142191293.1">
    <property type="nucleotide sequence ID" value="NZ_BMSU01000006.1"/>
</dbReference>
<accession>A0A142C6V3</accession>
<dbReference type="PANTHER" id="PTHR22916">
    <property type="entry name" value="GLYCOSYLTRANSFERASE"/>
    <property type="match status" value="1"/>
</dbReference>
<sequence>MLVSVVTPTHNRPDRLKTALDSVRTLDFDGQLEVIVVNDNGTPVDDVVEAAARDLDVRLIDLPVNGGVSAARNTGLEAAKGEYVAFLDDDDVFAPHHLTDTLPLLQSGADFVYNSVVIARTRVTGTTIDQAEVFVRMDFPCDRELLDVTNHIPPTAVVCRSPRAADVWFDPTLMVQEDWDMWLRMIHKHGYTIAHQPRVSSVVHRIPGVQSLTTVSSDDIAALKPYEDTWNLLTERWRVDSERVREVRRFMPVMYRMAYDMMNNGTPVDFHYYERTVRVLYNALGDPNYGEERVVNEIRAALNGG</sequence>
<dbReference type="InterPro" id="IPR001173">
    <property type="entry name" value="Glyco_trans_2-like"/>
</dbReference>
<evidence type="ECO:0000259" key="1">
    <source>
        <dbReference type="Pfam" id="PF00535"/>
    </source>
</evidence>
<accession>A0A7W3M6U2</accession>
<dbReference type="CDD" id="cd00761">
    <property type="entry name" value="Glyco_tranf_GTA_type"/>
    <property type="match status" value="1"/>
</dbReference>
<evidence type="ECO:0000313" key="5">
    <source>
        <dbReference type="Proteomes" id="UP000316215"/>
    </source>
</evidence>
<dbReference type="EMBL" id="JACJIE010000005">
    <property type="protein sequence ID" value="MBA8944401.1"/>
    <property type="molecule type" value="Genomic_DNA"/>
</dbReference>
<dbReference type="EMBL" id="CP022310">
    <property type="protein sequence ID" value="QDI67389.1"/>
    <property type="molecule type" value="Genomic_DNA"/>
</dbReference>
<dbReference type="Gene3D" id="3.90.550.10">
    <property type="entry name" value="Spore Coat Polysaccharide Biosynthesis Protein SpsA, Chain A"/>
    <property type="match status" value="1"/>
</dbReference>
<reference evidence="3 6" key="4">
    <citation type="submission" date="2020-08" db="EMBL/GenBank/DDBJ databases">
        <title>Genomic Encyclopedia of Type Strains, Phase III (KMG-III): the genomes of soil and plant-associated and newly described type strains.</title>
        <authorList>
            <person name="Whitman W."/>
        </authorList>
    </citation>
    <scope>NUCLEOTIDE SEQUENCE [LARGE SCALE GENOMIC DNA]</scope>
    <source>
        <strain evidence="3 6">CECT 3271</strain>
    </source>
</reference>
<evidence type="ECO:0000313" key="6">
    <source>
        <dbReference type="Proteomes" id="UP000530412"/>
    </source>
</evidence>